<feature type="compositionally biased region" description="Polar residues" evidence="2">
    <location>
        <begin position="512"/>
        <end position="522"/>
    </location>
</feature>
<proteinExistence type="predicted"/>
<keyword evidence="1" id="KW-0175">Coiled coil</keyword>
<dbReference type="InterPro" id="IPR033337">
    <property type="entry name" value="TORTIFOLIA1/SINE1-2"/>
</dbReference>
<feature type="coiled-coil region" evidence="1">
    <location>
        <begin position="44"/>
        <end position="71"/>
    </location>
</feature>
<dbReference type="Proteomes" id="UP001497512">
    <property type="component" value="Chromosome 14"/>
</dbReference>
<reference evidence="4" key="1">
    <citation type="submission" date="2024-02" db="EMBL/GenBank/DDBJ databases">
        <authorList>
            <consortium name="ELIXIR-Norway"/>
            <consortium name="Elixir Norway"/>
        </authorList>
    </citation>
    <scope>NUCLEOTIDE SEQUENCE</scope>
</reference>
<dbReference type="PANTHER" id="PTHR31355">
    <property type="entry name" value="MICROTUBULE-ASSOCIATED PROTEIN TORTIFOLIA1"/>
    <property type="match status" value="1"/>
</dbReference>
<organism evidence="4 5">
    <name type="scientific">Sphagnum troendelagicum</name>
    <dbReference type="NCBI Taxonomy" id="128251"/>
    <lineage>
        <taxon>Eukaryota</taxon>
        <taxon>Viridiplantae</taxon>
        <taxon>Streptophyta</taxon>
        <taxon>Embryophyta</taxon>
        <taxon>Bryophyta</taxon>
        <taxon>Sphagnophytina</taxon>
        <taxon>Sphagnopsida</taxon>
        <taxon>Sphagnales</taxon>
        <taxon>Sphagnaceae</taxon>
        <taxon>Sphagnum</taxon>
    </lineage>
</organism>
<protein>
    <recommendedName>
        <fullName evidence="3">TORTIFOLIA1/SINE1-2 N-terminal domain-containing protein</fullName>
    </recommendedName>
</protein>
<dbReference type="Pfam" id="PF24714">
    <property type="entry name" value="TOR1L1_N"/>
    <property type="match status" value="1"/>
</dbReference>
<feature type="region of interest" description="Disordered" evidence="2">
    <location>
        <begin position="456"/>
        <end position="580"/>
    </location>
</feature>
<accession>A0ABP0TUQ0</accession>
<dbReference type="InterPro" id="IPR057600">
    <property type="entry name" value="TORTIFOLIA1/SINE1-2_N"/>
</dbReference>
<name>A0ABP0TUQ0_9BRYO</name>
<sequence length="757" mass="80877">MAQTRGGKAVLKRGSAEGGGKAAALDLVQFKNRILAALNKLADRDTQQLAVEELERLIADLSQQHQHQLSSSALSLFLSCLYETDAQQKTVVRRECMKLFGALATFHGQALVPHVPKIVAYILRRLQDPDSTYIRDACVDVMGILAASPFDQAVHAHARAHARHGGRATATYDDDHQLSVISVNVFVKPLLDALGEQNRNLQVGASLCLARVIDCTKDPHCTATLQQLCPRIVKLLSSPSFLANASLLPAVAGLAQVPGVVDDALLATLVSSVEDELEATEWATRKAAADTLACLATALGPALSHSKASSTAALVACRFDKVKPVRDSVAEALQLWKCIPDVVGGGTGLENLNLSSPIWCTDREASALNIRGGGRLTALMKSGAAVNASFPATNVCSKFVSEKVGTSFQSKKKTSPFLSDKKPNPDFFGKLENGVRRATAGDWQIEVTAVPGRLSTKGLSAENGSSTATGDIDGALLEHHHGNNEPLTSATDSPPLPNGFGGFLNPRDASFKDQTQTKNGMNGSRLKAMTTLEHPEDGGDPWMDIPESAAHDDPEQTSSWDASMPVTSPDSSSGSYGDEAAASSALCPDWAMVCRRLQNMEHQQCIIMETLQEFMVGVHQNMQGLEGRVQRVERVVDGIVHSASSGTLERLSTTGAPTTSENATGRAMAKLLAAADFVGATKFHKANGGRTLFADSEFRMSRDSSSWKKADSMTSDTWDDFSIGAHPQSALPQNGMSTRRVSLQNSCIKNCIQLEVK</sequence>
<evidence type="ECO:0000313" key="5">
    <source>
        <dbReference type="Proteomes" id="UP001497512"/>
    </source>
</evidence>
<dbReference type="SUPFAM" id="SSF48371">
    <property type="entry name" value="ARM repeat"/>
    <property type="match status" value="1"/>
</dbReference>
<evidence type="ECO:0000256" key="2">
    <source>
        <dbReference type="SAM" id="MobiDB-lite"/>
    </source>
</evidence>
<dbReference type="InterPro" id="IPR016024">
    <property type="entry name" value="ARM-type_fold"/>
</dbReference>
<dbReference type="Gene3D" id="1.25.10.10">
    <property type="entry name" value="Leucine-rich Repeat Variant"/>
    <property type="match status" value="2"/>
</dbReference>
<evidence type="ECO:0000313" key="4">
    <source>
        <dbReference type="EMBL" id="CAK9205052.1"/>
    </source>
</evidence>
<evidence type="ECO:0000259" key="3">
    <source>
        <dbReference type="Pfam" id="PF24714"/>
    </source>
</evidence>
<dbReference type="PANTHER" id="PTHR31355:SF7">
    <property type="entry name" value="MICROTUBULE-ASSOCIATED PROTEIN TORTIFOLIA1"/>
    <property type="match status" value="1"/>
</dbReference>
<feature type="compositionally biased region" description="Polar residues" evidence="2">
    <location>
        <begin position="556"/>
        <end position="575"/>
    </location>
</feature>
<keyword evidence="5" id="KW-1185">Reference proteome</keyword>
<dbReference type="EMBL" id="OZ019906">
    <property type="protein sequence ID" value="CAK9205052.1"/>
    <property type="molecule type" value="Genomic_DNA"/>
</dbReference>
<gene>
    <name evidence="4" type="ORF">CSSPTR1EN2_LOCUS7693</name>
</gene>
<dbReference type="InterPro" id="IPR011989">
    <property type="entry name" value="ARM-like"/>
</dbReference>
<feature type="domain" description="TORTIFOLIA1/SINE1-2 N-terminal" evidence="3">
    <location>
        <begin position="29"/>
        <end position="337"/>
    </location>
</feature>
<evidence type="ECO:0000256" key="1">
    <source>
        <dbReference type="SAM" id="Coils"/>
    </source>
</evidence>